<dbReference type="EMBL" id="JANEYF010001621">
    <property type="protein sequence ID" value="KAJ8961051.1"/>
    <property type="molecule type" value="Genomic_DNA"/>
</dbReference>
<proteinExistence type="predicted"/>
<evidence type="ECO:0000313" key="2">
    <source>
        <dbReference type="Proteomes" id="UP001162156"/>
    </source>
</evidence>
<organism evidence="1 2">
    <name type="scientific">Rhamnusium bicolor</name>
    <dbReference type="NCBI Taxonomy" id="1586634"/>
    <lineage>
        <taxon>Eukaryota</taxon>
        <taxon>Metazoa</taxon>
        <taxon>Ecdysozoa</taxon>
        <taxon>Arthropoda</taxon>
        <taxon>Hexapoda</taxon>
        <taxon>Insecta</taxon>
        <taxon>Pterygota</taxon>
        <taxon>Neoptera</taxon>
        <taxon>Endopterygota</taxon>
        <taxon>Coleoptera</taxon>
        <taxon>Polyphaga</taxon>
        <taxon>Cucujiformia</taxon>
        <taxon>Chrysomeloidea</taxon>
        <taxon>Cerambycidae</taxon>
        <taxon>Lepturinae</taxon>
        <taxon>Rhagiini</taxon>
        <taxon>Rhamnusium</taxon>
    </lineage>
</organism>
<dbReference type="InterPro" id="IPR036322">
    <property type="entry name" value="WD40_repeat_dom_sf"/>
</dbReference>
<name>A0AAV8Z9X4_9CUCU</name>
<sequence length="114" mass="12863">MAMYFLAVDCSLYIIPALSLVDKRQKIDCKWSLNDITHFPKHFHIDAKPTTVVWWQTLDCNQNALVGFENGTIVLISLTDGRCLGSTSITEPIRQLCLCQDNSLETVSLLVSKF</sequence>
<keyword evidence="2" id="KW-1185">Reference proteome</keyword>
<dbReference type="Proteomes" id="UP001162156">
    <property type="component" value="Unassembled WGS sequence"/>
</dbReference>
<accession>A0AAV8Z9X4</accession>
<reference evidence="1" key="1">
    <citation type="journal article" date="2023" name="Insect Mol. Biol.">
        <title>Genome sequencing provides insights into the evolution of gene families encoding plant cell wall-degrading enzymes in longhorned beetles.</title>
        <authorList>
            <person name="Shin N.R."/>
            <person name="Okamura Y."/>
            <person name="Kirsch R."/>
            <person name="Pauchet Y."/>
        </authorList>
    </citation>
    <scope>NUCLEOTIDE SEQUENCE</scope>
    <source>
        <strain evidence="1">RBIC_L_NR</strain>
    </source>
</reference>
<dbReference type="SUPFAM" id="SSF50978">
    <property type="entry name" value="WD40 repeat-like"/>
    <property type="match status" value="1"/>
</dbReference>
<evidence type="ECO:0000313" key="1">
    <source>
        <dbReference type="EMBL" id="KAJ8961051.1"/>
    </source>
</evidence>
<gene>
    <name evidence="1" type="ORF">NQ314_005981</name>
</gene>
<dbReference type="AlphaFoldDB" id="A0AAV8Z9X4"/>
<protein>
    <submittedName>
        <fullName evidence="1">Uncharacterized protein</fullName>
    </submittedName>
</protein>
<comment type="caution">
    <text evidence="1">The sequence shown here is derived from an EMBL/GenBank/DDBJ whole genome shotgun (WGS) entry which is preliminary data.</text>
</comment>